<feature type="compositionally biased region" description="Polar residues" evidence="1">
    <location>
        <begin position="39"/>
        <end position="56"/>
    </location>
</feature>
<dbReference type="AlphaFoldDB" id="A0A182MCN9"/>
<evidence type="ECO:0000256" key="1">
    <source>
        <dbReference type="SAM" id="MobiDB-lite"/>
    </source>
</evidence>
<sequence>MRISFRSNSIEQIPFFTFVSQRSFKLRRSTIFKSPLSYPEQTTRSTGLYESPNPTAQQSRRSSAFLLAGQIFATGSFGCRGSHTFTVPSRPPVTISGAPQFTVDPPIASSVFMMPS</sequence>
<dbReference type="EnsemblMetazoa" id="ACUA015055-RA">
    <property type="protein sequence ID" value="ACUA015055-PA"/>
    <property type="gene ID" value="ACUA015055"/>
</dbReference>
<name>A0A182MCN9_9DIPT</name>
<reference evidence="2" key="2">
    <citation type="submission" date="2020-05" db="UniProtKB">
        <authorList>
            <consortium name="EnsemblMetazoa"/>
        </authorList>
    </citation>
    <scope>IDENTIFICATION</scope>
    <source>
        <strain evidence="2">A-37</strain>
    </source>
</reference>
<organism evidence="2 3">
    <name type="scientific">Anopheles culicifacies</name>
    <dbReference type="NCBI Taxonomy" id="139723"/>
    <lineage>
        <taxon>Eukaryota</taxon>
        <taxon>Metazoa</taxon>
        <taxon>Ecdysozoa</taxon>
        <taxon>Arthropoda</taxon>
        <taxon>Hexapoda</taxon>
        <taxon>Insecta</taxon>
        <taxon>Pterygota</taxon>
        <taxon>Neoptera</taxon>
        <taxon>Endopterygota</taxon>
        <taxon>Diptera</taxon>
        <taxon>Nematocera</taxon>
        <taxon>Culicoidea</taxon>
        <taxon>Culicidae</taxon>
        <taxon>Anophelinae</taxon>
        <taxon>Anopheles</taxon>
        <taxon>culicifacies species complex</taxon>
    </lineage>
</organism>
<keyword evidence="3" id="KW-1185">Reference proteome</keyword>
<dbReference type="VEuPathDB" id="VectorBase:ACUA015055"/>
<accession>A0A182MCN9</accession>
<proteinExistence type="predicted"/>
<reference evidence="3" key="1">
    <citation type="submission" date="2013-09" db="EMBL/GenBank/DDBJ databases">
        <title>The Genome Sequence of Anopheles culicifacies species A.</title>
        <authorList>
            <consortium name="The Broad Institute Genomics Platform"/>
            <person name="Neafsey D.E."/>
            <person name="Besansky N."/>
            <person name="Howell P."/>
            <person name="Walton C."/>
            <person name="Young S.K."/>
            <person name="Zeng Q."/>
            <person name="Gargeya S."/>
            <person name="Fitzgerald M."/>
            <person name="Haas B."/>
            <person name="Abouelleil A."/>
            <person name="Allen A.W."/>
            <person name="Alvarado L."/>
            <person name="Arachchi H.M."/>
            <person name="Berlin A.M."/>
            <person name="Chapman S.B."/>
            <person name="Gainer-Dewar J."/>
            <person name="Goldberg J."/>
            <person name="Griggs A."/>
            <person name="Gujja S."/>
            <person name="Hansen M."/>
            <person name="Howarth C."/>
            <person name="Imamovic A."/>
            <person name="Ireland A."/>
            <person name="Larimer J."/>
            <person name="McCowan C."/>
            <person name="Murphy C."/>
            <person name="Pearson M."/>
            <person name="Poon T.W."/>
            <person name="Priest M."/>
            <person name="Roberts A."/>
            <person name="Saif S."/>
            <person name="Shea T."/>
            <person name="Sisk P."/>
            <person name="Sykes S."/>
            <person name="Wortman J."/>
            <person name="Nusbaum C."/>
            <person name="Birren B."/>
        </authorList>
    </citation>
    <scope>NUCLEOTIDE SEQUENCE [LARGE SCALE GENOMIC DNA]</scope>
    <source>
        <strain evidence="3">A-37</strain>
    </source>
</reference>
<evidence type="ECO:0000313" key="2">
    <source>
        <dbReference type="EnsemblMetazoa" id="ACUA015055-PA"/>
    </source>
</evidence>
<evidence type="ECO:0000313" key="3">
    <source>
        <dbReference type="Proteomes" id="UP000075883"/>
    </source>
</evidence>
<dbReference type="EMBL" id="AXCM01004658">
    <property type="status" value="NOT_ANNOTATED_CDS"/>
    <property type="molecule type" value="Genomic_DNA"/>
</dbReference>
<feature type="region of interest" description="Disordered" evidence="1">
    <location>
        <begin position="37"/>
        <end position="56"/>
    </location>
</feature>
<dbReference type="Proteomes" id="UP000075883">
    <property type="component" value="Unassembled WGS sequence"/>
</dbReference>
<protein>
    <submittedName>
        <fullName evidence="2">Uncharacterized protein</fullName>
    </submittedName>
</protein>